<dbReference type="PROSITE" id="PS50126">
    <property type="entry name" value="S1"/>
    <property type="match status" value="2"/>
</dbReference>
<dbReference type="InterPro" id="IPR003107">
    <property type="entry name" value="HAT"/>
</dbReference>
<dbReference type="InterPro" id="IPR011990">
    <property type="entry name" value="TPR-like_helical_dom_sf"/>
</dbReference>
<dbReference type="PANTHER" id="PTHR23270:SF10">
    <property type="entry name" value="PROTEIN RRP5 HOMOLOG"/>
    <property type="match status" value="1"/>
</dbReference>
<dbReference type="SUPFAM" id="SSF50249">
    <property type="entry name" value="Nucleic acid-binding proteins"/>
    <property type="match status" value="3"/>
</dbReference>
<organism evidence="9 10">
    <name type="scientific">Leptosia nina</name>
    <dbReference type="NCBI Taxonomy" id="320188"/>
    <lineage>
        <taxon>Eukaryota</taxon>
        <taxon>Metazoa</taxon>
        <taxon>Ecdysozoa</taxon>
        <taxon>Arthropoda</taxon>
        <taxon>Hexapoda</taxon>
        <taxon>Insecta</taxon>
        <taxon>Pterygota</taxon>
        <taxon>Neoptera</taxon>
        <taxon>Endopterygota</taxon>
        <taxon>Lepidoptera</taxon>
        <taxon>Glossata</taxon>
        <taxon>Ditrysia</taxon>
        <taxon>Papilionoidea</taxon>
        <taxon>Pieridae</taxon>
        <taxon>Pierinae</taxon>
        <taxon>Leptosia</taxon>
    </lineage>
</organism>
<evidence type="ECO:0000256" key="4">
    <source>
        <dbReference type="ARBA" id="ARBA00022737"/>
    </source>
</evidence>
<dbReference type="Pfam" id="PF00575">
    <property type="entry name" value="S1"/>
    <property type="match status" value="1"/>
</dbReference>
<keyword evidence="2" id="KW-0690">Ribosome biogenesis</keyword>
<feature type="compositionally biased region" description="Basic and acidic residues" evidence="7">
    <location>
        <begin position="682"/>
        <end position="692"/>
    </location>
</feature>
<accession>A0AAV1JHH3</accession>
<feature type="compositionally biased region" description="Basic and acidic residues" evidence="7">
    <location>
        <begin position="605"/>
        <end position="625"/>
    </location>
</feature>
<evidence type="ECO:0000256" key="6">
    <source>
        <dbReference type="ARBA" id="ARBA00073619"/>
    </source>
</evidence>
<dbReference type="SMART" id="SM00316">
    <property type="entry name" value="S1"/>
    <property type="match status" value="5"/>
</dbReference>
<dbReference type="InterPro" id="IPR012340">
    <property type="entry name" value="NA-bd_OB-fold"/>
</dbReference>
<dbReference type="AlphaFoldDB" id="A0AAV1JHH3"/>
<sequence>MADVEEYFPRGGKKPATTTFVQSSNFLGTAEKKEKKKRKDKKKKSEEDDGYLSEERGQDEDKISYKTCGLWLSYKVVKEDFLMLGRVAQVKDTKLSVSLPSRLFGDVMACHISEPYNKQLEAFVEDKIDKITDLSKMFKPGQYVCVKALEARDQSLMLTMMPQHINSTRKHGDLHKGALLQVAVSSVEDHGYIMETGIQSTTAFLPKKSANADVEYDVGMVIWCSVKSIQQSPDNSVLTLTNETATLQKAFQRIPTTTLQPGTAVDFIVDKALDNGIEGCIFGDRVSYIQRHHIDTKKKPALGAKIRARLLYTLSPTNVPFLTMKDIFDPTCMDIGQEQQYKEGAIVEEAQVLKILGRCVYFKLSPGNTGILSIRSLKLQEDLTDEEVLAKSYSIGSTHKVRVMCYHFLDRVYSVTDQPNILHEKYFSLTQLSVGEMVSATITSVTDTYLKATIGRIQGFVHQTHMTDAGIFIDPKKASTSKLPKKKFKVGQEVKARVLNLDHLKHSAVLTLKPTLLSKDTLVLLKFEDAVAGKAFTGVVSYIREYLLVTFFDNIKAIIPRKFVSKDPSENTKDSFHLGQLVTCVILFVNSEEKKIVASLTHVPFDPETKNNKRKQESHDNETSSKKPKMSINDDRSDEIVDDDNTKAKKEKKKHQDQPVVTEVIDSAIKAESGKDKKKNKTVKERKTEESEEITDNREDIKQKINQRYLYLIELSICTSRDELTRRITELLKFVNKKARYLDTIVNEINTLEDQGLSPKNKKQHTDLHIERLKIEEEMTKLLDTVKSAQQMLRDSKTEDQNIEDDKISDEKIENVESEIVKDKKEKKQKIKEVKVLDKLEPVIEVPSAKDFWSVEKPVENKIQAKESSSSEDEEEEKPKKKRKKLTSSEKATKAREEEERIREMEKKAIESENEPRSVEQFQRALLASPDCSQLWIAFMAFHLQSTEIERARGVARKALTTINFREEQERLNVWIALLNLEHRFGTKETQQKTLEDALQMNDKYQVHSKLLEILVDTSKYQELAQLCDLMQRKYRQQVEMYTACGGACYKAGLLDKARQLMQKGMTALEKKQHVPLLVQFAQLERTAGERERAEALFEQVLAVYPARVDVCCAYVDMLLKTGDVTRIRQVLERMTAHKLPARKMKVLFKKWIEVEEKYGDKEQAEQIRQKALEYVNKATF</sequence>
<evidence type="ECO:0000256" key="1">
    <source>
        <dbReference type="ARBA" id="ARBA00004604"/>
    </source>
</evidence>
<dbReference type="SUPFAM" id="SSF48452">
    <property type="entry name" value="TPR-like"/>
    <property type="match status" value="2"/>
</dbReference>
<evidence type="ECO:0000256" key="3">
    <source>
        <dbReference type="ARBA" id="ARBA00022552"/>
    </source>
</evidence>
<feature type="region of interest" description="Disordered" evidence="7">
    <location>
        <begin position="861"/>
        <end position="915"/>
    </location>
</feature>
<protein>
    <recommendedName>
        <fullName evidence="6">rRNA biogenesis protein RRP5</fullName>
    </recommendedName>
</protein>
<gene>
    <name evidence="9" type="ORF">LNINA_LOCUS6967</name>
</gene>
<reference evidence="9 10" key="1">
    <citation type="submission" date="2023-11" db="EMBL/GenBank/DDBJ databases">
        <authorList>
            <person name="Okamura Y."/>
        </authorList>
    </citation>
    <scope>NUCLEOTIDE SEQUENCE [LARGE SCALE GENOMIC DNA]</scope>
</reference>
<evidence type="ECO:0000256" key="7">
    <source>
        <dbReference type="SAM" id="MobiDB-lite"/>
    </source>
</evidence>
<evidence type="ECO:0000313" key="10">
    <source>
        <dbReference type="Proteomes" id="UP001497472"/>
    </source>
</evidence>
<feature type="domain" description="S1 motif" evidence="8">
    <location>
        <begin position="435"/>
        <end position="513"/>
    </location>
</feature>
<feature type="region of interest" description="Disordered" evidence="7">
    <location>
        <begin position="605"/>
        <end position="692"/>
    </location>
</feature>
<dbReference type="GO" id="GO:0006364">
    <property type="term" value="P:rRNA processing"/>
    <property type="evidence" value="ECO:0007669"/>
    <property type="project" value="UniProtKB-KW"/>
</dbReference>
<dbReference type="GO" id="GO:0003723">
    <property type="term" value="F:RNA binding"/>
    <property type="evidence" value="ECO:0007669"/>
    <property type="project" value="TreeGrafter"/>
</dbReference>
<dbReference type="PANTHER" id="PTHR23270">
    <property type="entry name" value="PROGRAMMED CELL DEATH PROTEIN 11 PRE-RRNA PROCESSING PROTEIN RRP5"/>
    <property type="match status" value="1"/>
</dbReference>
<dbReference type="FunFam" id="2.40.50.140:FF:000196">
    <property type="entry name" value="rRNA biogenesis protein RRP5"/>
    <property type="match status" value="1"/>
</dbReference>
<dbReference type="Gene3D" id="1.25.40.10">
    <property type="entry name" value="Tetratricopeptide repeat domain"/>
    <property type="match status" value="2"/>
</dbReference>
<dbReference type="Gene3D" id="2.40.50.140">
    <property type="entry name" value="Nucleic acid-binding proteins"/>
    <property type="match status" value="3"/>
</dbReference>
<dbReference type="InterPro" id="IPR003029">
    <property type="entry name" value="S1_domain"/>
</dbReference>
<feature type="compositionally biased region" description="Basic and acidic residues" evidence="7">
    <location>
        <begin position="887"/>
        <end position="915"/>
    </location>
</feature>
<keyword evidence="4" id="KW-0677">Repeat</keyword>
<keyword evidence="10" id="KW-1185">Reference proteome</keyword>
<dbReference type="GO" id="GO:0032040">
    <property type="term" value="C:small-subunit processome"/>
    <property type="evidence" value="ECO:0007669"/>
    <property type="project" value="TreeGrafter"/>
</dbReference>
<dbReference type="Proteomes" id="UP001497472">
    <property type="component" value="Unassembled WGS sequence"/>
</dbReference>
<keyword evidence="5" id="KW-0539">Nucleus</keyword>
<feature type="region of interest" description="Disordered" evidence="7">
    <location>
        <begin position="1"/>
        <end position="56"/>
    </location>
</feature>
<evidence type="ECO:0000256" key="2">
    <source>
        <dbReference type="ARBA" id="ARBA00022517"/>
    </source>
</evidence>
<evidence type="ECO:0000313" key="9">
    <source>
        <dbReference type="EMBL" id="CAK1547491.1"/>
    </source>
</evidence>
<dbReference type="SMART" id="SM00386">
    <property type="entry name" value="HAT"/>
    <property type="match status" value="5"/>
</dbReference>
<evidence type="ECO:0000259" key="8">
    <source>
        <dbReference type="PROSITE" id="PS50126"/>
    </source>
</evidence>
<dbReference type="EMBL" id="CAVLEF010000009">
    <property type="protein sequence ID" value="CAK1547491.1"/>
    <property type="molecule type" value="Genomic_DNA"/>
</dbReference>
<feature type="compositionally biased region" description="Basic and acidic residues" evidence="7">
    <location>
        <begin position="632"/>
        <end position="648"/>
    </location>
</feature>
<evidence type="ECO:0000256" key="5">
    <source>
        <dbReference type="ARBA" id="ARBA00023242"/>
    </source>
</evidence>
<proteinExistence type="predicted"/>
<dbReference type="InterPro" id="IPR045209">
    <property type="entry name" value="Rrp5"/>
</dbReference>
<feature type="compositionally biased region" description="Polar residues" evidence="7">
    <location>
        <begin position="16"/>
        <end position="27"/>
    </location>
</feature>
<comment type="subcellular location">
    <subcellularLocation>
        <location evidence="1">Nucleus</location>
        <location evidence="1">Nucleolus</location>
    </subcellularLocation>
</comment>
<feature type="domain" description="S1 motif" evidence="8">
    <location>
        <begin position="533"/>
        <end position="601"/>
    </location>
</feature>
<comment type="caution">
    <text evidence="9">The sequence shown here is derived from an EMBL/GenBank/DDBJ whole genome shotgun (WGS) entry which is preliminary data.</text>
</comment>
<name>A0AAV1JHH3_9NEOP</name>
<keyword evidence="3" id="KW-0698">rRNA processing</keyword>